<organism evidence="1 2">
    <name type="scientific">Culter alburnus</name>
    <name type="common">Topmouth culter</name>
    <dbReference type="NCBI Taxonomy" id="194366"/>
    <lineage>
        <taxon>Eukaryota</taxon>
        <taxon>Metazoa</taxon>
        <taxon>Chordata</taxon>
        <taxon>Craniata</taxon>
        <taxon>Vertebrata</taxon>
        <taxon>Euteleostomi</taxon>
        <taxon>Actinopterygii</taxon>
        <taxon>Neopterygii</taxon>
        <taxon>Teleostei</taxon>
        <taxon>Ostariophysi</taxon>
        <taxon>Cypriniformes</taxon>
        <taxon>Xenocyprididae</taxon>
        <taxon>Xenocypridinae</taxon>
        <taxon>Culter</taxon>
    </lineage>
</organism>
<dbReference type="Proteomes" id="UP001479290">
    <property type="component" value="Unassembled WGS sequence"/>
</dbReference>
<evidence type="ECO:0000313" key="1">
    <source>
        <dbReference type="EMBL" id="KAK9967837.1"/>
    </source>
</evidence>
<gene>
    <name evidence="1" type="ORF">ABG768_002202</name>
</gene>
<reference evidence="1 2" key="1">
    <citation type="submission" date="2024-05" db="EMBL/GenBank/DDBJ databases">
        <title>A high-quality chromosomal-level genome assembly of Topmouth culter (Culter alburnus).</title>
        <authorList>
            <person name="Zhao H."/>
        </authorList>
    </citation>
    <scope>NUCLEOTIDE SEQUENCE [LARGE SCALE GENOMIC DNA]</scope>
    <source>
        <strain evidence="1">CATC2023</strain>
        <tissue evidence="1">Muscle</tissue>
    </source>
</reference>
<name>A0AAW2A5K6_CULAL</name>
<proteinExistence type="predicted"/>
<keyword evidence="2" id="KW-1185">Reference proteome</keyword>
<protein>
    <submittedName>
        <fullName evidence="1">Uncharacterized protein</fullName>
    </submittedName>
</protein>
<evidence type="ECO:0000313" key="2">
    <source>
        <dbReference type="Proteomes" id="UP001479290"/>
    </source>
</evidence>
<dbReference type="AlphaFoldDB" id="A0AAW2A5K6"/>
<dbReference type="EMBL" id="JAWDJR010000010">
    <property type="protein sequence ID" value="KAK9967837.1"/>
    <property type="molecule type" value="Genomic_DNA"/>
</dbReference>
<sequence length="101" mass="11355">MPVRIPTHVPKAHPRFANPRQIVHKLGACTYLLSDGKNWRASHLTRSVAPVSESTDTDAVDLSFQFLPYPPPPPAPQAPEALQRVSTHLRRPPRWMKDCVT</sequence>
<accession>A0AAW2A5K6</accession>
<comment type="caution">
    <text evidence="1">The sequence shown here is derived from an EMBL/GenBank/DDBJ whole genome shotgun (WGS) entry which is preliminary data.</text>
</comment>